<dbReference type="Proteomes" id="UP000240978">
    <property type="component" value="Unassembled WGS sequence"/>
</dbReference>
<proteinExistence type="predicted"/>
<dbReference type="OrthoDB" id="622032at2"/>
<sequence>MKPAYFKPWIKDWDWGVRIALFLILLSSLMQLGLFAMTQHYIVAYLGAQPEDVWFCLMSTYAGIISILPVQFRFLRYFEVRSYLACNLMLAILLNCLCLLCHDITLLFLIRFLQGLVLGSLIVSVLILIFSRVPADRAPLIGAAVLYPTILGNITVVGLFAGFVAESASWEVIYYYLITIQLSMLILTLLMLKRHAGHRRFPLYQIDWAGFILLACSALSLAYTFIYGSKYYWFADVRIRFSATIAVIAIPLFLYRQHIVKRKLIHPGVFKSVHFVTALCLLAVYYGTKDSINLIYNYAYGILKWSPVEVGLLGVCNLAAMAGLTVFSARATIARKYSIRFFLVTGFSLQAIFNIWMWLVLTPDMSFTDLLLPVLLQGAASGILFVPIMIYVLRTAPGFSGTSGIVLAACTRFFVTLNSLAGLYNLQLYFNQYFKEGFLSSVTLENPNVTGRLNAYRSLYTSRGFSVEQGAGLANGAIWQSLLQQSQLLTNRAVFMTFAIILIAAMILCLVVPAVRETLRHRGKRLLVK</sequence>
<keyword evidence="2 5" id="KW-0812">Transmembrane</keyword>
<evidence type="ECO:0000256" key="2">
    <source>
        <dbReference type="ARBA" id="ARBA00022692"/>
    </source>
</evidence>
<dbReference type="EMBL" id="PYGK01000008">
    <property type="protein sequence ID" value="PSL28203.1"/>
    <property type="molecule type" value="Genomic_DNA"/>
</dbReference>
<feature type="transmembrane region" description="Helical" evidence="5">
    <location>
        <begin position="84"/>
        <end position="110"/>
    </location>
</feature>
<dbReference type="Gene3D" id="1.20.1250.20">
    <property type="entry name" value="MFS general substrate transporter like domains"/>
    <property type="match status" value="1"/>
</dbReference>
<evidence type="ECO:0000313" key="6">
    <source>
        <dbReference type="EMBL" id="PSL28203.1"/>
    </source>
</evidence>
<dbReference type="GO" id="GO:0005886">
    <property type="term" value="C:plasma membrane"/>
    <property type="evidence" value="ECO:0007669"/>
    <property type="project" value="TreeGrafter"/>
</dbReference>
<accession>A0A2P8G2K2</accession>
<dbReference type="SUPFAM" id="SSF103473">
    <property type="entry name" value="MFS general substrate transporter"/>
    <property type="match status" value="1"/>
</dbReference>
<dbReference type="AlphaFoldDB" id="A0A2P8G2K2"/>
<feature type="transmembrane region" description="Helical" evidence="5">
    <location>
        <begin position="341"/>
        <end position="359"/>
    </location>
</feature>
<comment type="subcellular location">
    <subcellularLocation>
        <location evidence="1">Membrane</location>
        <topology evidence="1">Multi-pass membrane protein</topology>
    </subcellularLocation>
</comment>
<dbReference type="InterPro" id="IPR011701">
    <property type="entry name" value="MFS"/>
</dbReference>
<feature type="transmembrane region" description="Helical" evidence="5">
    <location>
        <begin position="116"/>
        <end position="133"/>
    </location>
</feature>
<organism evidence="6 7">
    <name type="scientific">Chitinophaga ginsengisoli</name>
    <dbReference type="NCBI Taxonomy" id="363837"/>
    <lineage>
        <taxon>Bacteria</taxon>
        <taxon>Pseudomonadati</taxon>
        <taxon>Bacteroidota</taxon>
        <taxon>Chitinophagia</taxon>
        <taxon>Chitinophagales</taxon>
        <taxon>Chitinophagaceae</taxon>
        <taxon>Chitinophaga</taxon>
    </lineage>
</organism>
<feature type="transmembrane region" description="Helical" evidence="5">
    <location>
        <begin position="371"/>
        <end position="393"/>
    </location>
</feature>
<keyword evidence="7" id="KW-1185">Reference proteome</keyword>
<keyword evidence="4 5" id="KW-0472">Membrane</keyword>
<dbReference type="Pfam" id="PF07690">
    <property type="entry name" value="MFS_1"/>
    <property type="match status" value="1"/>
</dbReference>
<feature type="transmembrane region" description="Helical" evidence="5">
    <location>
        <begin position="52"/>
        <end position="72"/>
    </location>
</feature>
<feature type="transmembrane region" description="Helical" evidence="5">
    <location>
        <begin position="239"/>
        <end position="256"/>
    </location>
</feature>
<comment type="caution">
    <text evidence="6">The sequence shown here is derived from an EMBL/GenBank/DDBJ whole genome shotgun (WGS) entry which is preliminary data.</text>
</comment>
<evidence type="ECO:0000256" key="1">
    <source>
        <dbReference type="ARBA" id="ARBA00004141"/>
    </source>
</evidence>
<feature type="transmembrane region" description="Helical" evidence="5">
    <location>
        <begin position="21"/>
        <end position="46"/>
    </location>
</feature>
<feature type="transmembrane region" description="Helical" evidence="5">
    <location>
        <begin position="405"/>
        <end position="424"/>
    </location>
</feature>
<feature type="transmembrane region" description="Helical" evidence="5">
    <location>
        <begin position="493"/>
        <end position="515"/>
    </location>
</feature>
<keyword evidence="3 5" id="KW-1133">Transmembrane helix</keyword>
<feature type="transmembrane region" description="Helical" evidence="5">
    <location>
        <begin position="268"/>
        <end position="288"/>
    </location>
</feature>
<feature type="transmembrane region" description="Helical" evidence="5">
    <location>
        <begin position="173"/>
        <end position="192"/>
    </location>
</feature>
<dbReference type="GO" id="GO:0022857">
    <property type="term" value="F:transmembrane transporter activity"/>
    <property type="evidence" value="ECO:0007669"/>
    <property type="project" value="InterPro"/>
</dbReference>
<name>A0A2P8G2K2_9BACT</name>
<dbReference type="RefSeq" id="WP_106603672.1">
    <property type="nucleotide sequence ID" value="NZ_PYGK01000008.1"/>
</dbReference>
<evidence type="ECO:0000313" key="7">
    <source>
        <dbReference type="Proteomes" id="UP000240978"/>
    </source>
</evidence>
<gene>
    <name evidence="6" type="ORF">CLV42_108122</name>
</gene>
<evidence type="ECO:0000256" key="3">
    <source>
        <dbReference type="ARBA" id="ARBA00022989"/>
    </source>
</evidence>
<feature type="transmembrane region" description="Helical" evidence="5">
    <location>
        <begin position="204"/>
        <end position="227"/>
    </location>
</feature>
<evidence type="ECO:0000256" key="5">
    <source>
        <dbReference type="SAM" id="Phobius"/>
    </source>
</evidence>
<reference evidence="6 7" key="1">
    <citation type="submission" date="2018-03" db="EMBL/GenBank/DDBJ databases">
        <title>Genomic Encyclopedia of Archaeal and Bacterial Type Strains, Phase II (KMG-II): from individual species to whole genera.</title>
        <authorList>
            <person name="Goeker M."/>
        </authorList>
    </citation>
    <scope>NUCLEOTIDE SEQUENCE [LARGE SCALE GENOMIC DNA]</scope>
    <source>
        <strain evidence="6 7">DSM 18107</strain>
    </source>
</reference>
<dbReference type="InterPro" id="IPR036259">
    <property type="entry name" value="MFS_trans_sf"/>
</dbReference>
<protein>
    <submittedName>
        <fullName evidence="6">DHA2 family multidrug resistance protein</fullName>
    </submittedName>
</protein>
<dbReference type="PANTHER" id="PTHR23501">
    <property type="entry name" value="MAJOR FACILITATOR SUPERFAMILY"/>
    <property type="match status" value="1"/>
</dbReference>
<feature type="transmembrane region" description="Helical" evidence="5">
    <location>
        <begin position="308"/>
        <end position="329"/>
    </location>
</feature>
<feature type="transmembrane region" description="Helical" evidence="5">
    <location>
        <begin position="140"/>
        <end position="161"/>
    </location>
</feature>
<evidence type="ECO:0000256" key="4">
    <source>
        <dbReference type="ARBA" id="ARBA00023136"/>
    </source>
</evidence>